<comment type="subcellular location">
    <subcellularLocation>
        <location evidence="1">Bacterial microcompartment</location>
    </subcellularLocation>
</comment>
<protein>
    <recommendedName>
        <fullName evidence="4">BMC domain-containing protein</fullName>
    </recommendedName>
</protein>
<name>A0A160T2Z2_9CHLR</name>
<evidence type="ECO:0000259" key="4">
    <source>
        <dbReference type="PROSITE" id="PS51930"/>
    </source>
</evidence>
<accession>A0A160T2Z2</accession>
<dbReference type="PANTHER" id="PTHR33941:SF10">
    <property type="entry name" value="BACTERIAL MICROCOMPARTMENT SHELL PROTEIN EUTM"/>
    <property type="match status" value="1"/>
</dbReference>
<dbReference type="PANTHER" id="PTHR33941">
    <property type="entry name" value="PROPANEDIOL UTILIZATION PROTEIN PDUA"/>
    <property type="match status" value="1"/>
</dbReference>
<dbReference type="GO" id="GO:0031469">
    <property type="term" value="C:bacterial microcompartment"/>
    <property type="evidence" value="ECO:0007669"/>
    <property type="project" value="UniProtKB-SubCell"/>
</dbReference>
<dbReference type="OrthoDB" id="9791973at2"/>
<keyword evidence="2" id="KW-1283">Bacterial microcompartment</keyword>
<evidence type="ECO:0000313" key="5">
    <source>
        <dbReference type="EMBL" id="CUS04022.2"/>
    </source>
</evidence>
<evidence type="ECO:0000256" key="3">
    <source>
        <dbReference type="PROSITE-ProRule" id="PRU01278"/>
    </source>
</evidence>
<evidence type="ECO:0000313" key="6">
    <source>
        <dbReference type="Proteomes" id="UP000215027"/>
    </source>
</evidence>
<dbReference type="PROSITE" id="PS51930">
    <property type="entry name" value="BMC_2"/>
    <property type="match status" value="2"/>
</dbReference>
<dbReference type="Gene3D" id="3.30.70.1710">
    <property type="match status" value="2"/>
</dbReference>
<organism evidence="5 6">
    <name type="scientific">Candidatus Promineifilum breve</name>
    <dbReference type="NCBI Taxonomy" id="1806508"/>
    <lineage>
        <taxon>Bacteria</taxon>
        <taxon>Bacillati</taxon>
        <taxon>Chloroflexota</taxon>
        <taxon>Ardenticatenia</taxon>
        <taxon>Candidatus Promineifilales</taxon>
        <taxon>Candidatus Promineifilaceae</taxon>
        <taxon>Candidatus Promineifilum</taxon>
    </lineage>
</organism>
<evidence type="ECO:0000256" key="1">
    <source>
        <dbReference type="ARBA" id="ARBA00024322"/>
    </source>
</evidence>
<dbReference type="SUPFAM" id="SSF143414">
    <property type="entry name" value="CcmK-like"/>
    <property type="match status" value="2"/>
</dbReference>
<dbReference type="AlphaFoldDB" id="A0A160T2Z2"/>
<reference evidence="5" key="1">
    <citation type="submission" date="2016-01" db="EMBL/GenBank/DDBJ databases">
        <authorList>
            <person name="Mcilroy J.S."/>
            <person name="Karst M S."/>
            <person name="Albertsen M."/>
        </authorList>
    </citation>
    <scope>NUCLEOTIDE SEQUENCE</scope>
    <source>
        <strain evidence="5">Cfx-K</strain>
    </source>
</reference>
<evidence type="ECO:0000256" key="2">
    <source>
        <dbReference type="ARBA" id="ARBA00024446"/>
    </source>
</evidence>
<dbReference type="RefSeq" id="WP_095043427.1">
    <property type="nucleotide sequence ID" value="NZ_LN890655.1"/>
</dbReference>
<keyword evidence="6" id="KW-1185">Reference proteome</keyword>
<feature type="domain" description="BMC" evidence="4">
    <location>
        <begin position="97"/>
        <end position="181"/>
    </location>
</feature>
<proteinExistence type="inferred from homology"/>
<dbReference type="Pfam" id="PF00936">
    <property type="entry name" value="BMC"/>
    <property type="match status" value="2"/>
</dbReference>
<dbReference type="CDD" id="cd07053">
    <property type="entry name" value="BMC_PduT_repeat1"/>
    <property type="match status" value="1"/>
</dbReference>
<sequence>MTSPALALLEFHSIAAGIEAGDAMVKRAPVERILSGTIQPGYYLVLVTGEVADVDEAVAAGLLVGGDALRDRLLLPNVHPGVVAALRGARATADAEAIGIVETASVAAAISAADAGLKGAEVRLNQLRLGDGLGGKGLALFGGRVTDVEAAVAIAGDAAGGQVVRRVVIAQLHGEMWDNVNSSGRFGDHLAWPPT</sequence>
<gene>
    <name evidence="5" type="ORF">CFX0092_A2144</name>
</gene>
<comment type="similarity">
    <text evidence="3">Belongs to the bacterial microcompartments protein family.</text>
</comment>
<dbReference type="InterPro" id="IPR011238">
    <property type="entry name" value="Micro_shell_prot_PduT"/>
</dbReference>
<dbReference type="Proteomes" id="UP000215027">
    <property type="component" value="Chromosome I"/>
</dbReference>
<dbReference type="KEGG" id="pbf:CFX0092_A2144"/>
<dbReference type="InterPro" id="IPR000249">
    <property type="entry name" value="BMC_dom"/>
</dbReference>
<dbReference type="SMART" id="SM00877">
    <property type="entry name" value="BMC"/>
    <property type="match status" value="2"/>
</dbReference>
<dbReference type="InterPro" id="IPR037233">
    <property type="entry name" value="CcmK-like_sf"/>
</dbReference>
<dbReference type="InterPro" id="IPR050575">
    <property type="entry name" value="BMC_shell"/>
</dbReference>
<dbReference type="PIRSF" id="PIRSF034834">
    <property type="entry name" value="PduT"/>
    <property type="match status" value="1"/>
</dbReference>
<feature type="domain" description="BMC" evidence="4">
    <location>
        <begin position="5"/>
        <end position="87"/>
    </location>
</feature>
<dbReference type="InterPro" id="IPR044872">
    <property type="entry name" value="CcmK/CsoS1_BMC"/>
</dbReference>
<dbReference type="EMBL" id="LN890655">
    <property type="protein sequence ID" value="CUS04022.2"/>
    <property type="molecule type" value="Genomic_DNA"/>
</dbReference>